<dbReference type="PROSITE" id="PS50166">
    <property type="entry name" value="IMPORTIN_B_NT"/>
    <property type="match status" value="1"/>
</dbReference>
<gene>
    <name evidence="7" type="primary">IPO13</name>
    <name evidence="7" type="ORF">EVAR_19681_1</name>
</gene>
<dbReference type="Pfam" id="PF18773">
    <property type="entry name" value="Importin_rep"/>
    <property type="match status" value="1"/>
</dbReference>
<dbReference type="SMART" id="SM00913">
    <property type="entry name" value="IBN_N"/>
    <property type="match status" value="1"/>
</dbReference>
<dbReference type="PANTHER" id="PTHR12363:SF33">
    <property type="entry name" value="IMPORTIN-13"/>
    <property type="match status" value="1"/>
</dbReference>
<dbReference type="OrthoDB" id="2016913at2759"/>
<dbReference type="GO" id="GO:0006606">
    <property type="term" value="P:protein import into nucleus"/>
    <property type="evidence" value="ECO:0007669"/>
    <property type="project" value="TreeGrafter"/>
</dbReference>
<dbReference type="GO" id="GO:0005634">
    <property type="term" value="C:nucleus"/>
    <property type="evidence" value="ECO:0007669"/>
    <property type="project" value="UniProtKB-SubCell"/>
</dbReference>
<reference evidence="7 8" key="1">
    <citation type="journal article" date="2019" name="Commun. Biol.">
        <title>The bagworm genome reveals a unique fibroin gene that provides high tensile strength.</title>
        <authorList>
            <person name="Kono N."/>
            <person name="Nakamura H."/>
            <person name="Ohtoshi R."/>
            <person name="Tomita M."/>
            <person name="Numata K."/>
            <person name="Arakawa K."/>
        </authorList>
    </citation>
    <scope>NUCLEOTIDE SEQUENCE [LARGE SCALE GENOMIC DNA]</scope>
</reference>
<evidence type="ECO:0000256" key="1">
    <source>
        <dbReference type="ARBA" id="ARBA00004123"/>
    </source>
</evidence>
<dbReference type="AlphaFoldDB" id="A0A4C1V2S7"/>
<accession>A0A4C1V2S7</accession>
<evidence type="ECO:0000256" key="4">
    <source>
        <dbReference type="ARBA" id="ARBA00022448"/>
    </source>
</evidence>
<dbReference type="SUPFAM" id="SSF48371">
    <property type="entry name" value="ARM repeat"/>
    <property type="match status" value="1"/>
</dbReference>
<proteinExistence type="inferred from homology"/>
<keyword evidence="4" id="KW-0813">Transport</keyword>
<keyword evidence="8" id="KW-1185">Reference proteome</keyword>
<dbReference type="InterPro" id="IPR016024">
    <property type="entry name" value="ARM-type_fold"/>
</dbReference>
<evidence type="ECO:0000313" key="7">
    <source>
        <dbReference type="EMBL" id="GBP32829.1"/>
    </source>
</evidence>
<comment type="caution">
    <text evidence="7">The sequence shown here is derived from an EMBL/GenBank/DDBJ whole genome shotgun (WGS) entry which is preliminary data.</text>
</comment>
<evidence type="ECO:0000313" key="8">
    <source>
        <dbReference type="Proteomes" id="UP000299102"/>
    </source>
</evidence>
<protein>
    <submittedName>
        <fullName evidence="7">Importin-13</fullName>
    </submittedName>
</protein>
<dbReference type="InterPro" id="IPR051345">
    <property type="entry name" value="Importin_beta-like_NTR"/>
</dbReference>
<name>A0A4C1V2S7_EUMVA</name>
<evidence type="ECO:0000256" key="5">
    <source>
        <dbReference type="ARBA" id="ARBA00023242"/>
    </source>
</evidence>
<keyword evidence="5" id="KW-0539">Nucleus</keyword>
<feature type="domain" description="Importin N-terminal" evidence="6">
    <location>
        <begin position="26"/>
        <end position="92"/>
    </location>
</feature>
<dbReference type="Gene3D" id="1.25.10.10">
    <property type="entry name" value="Leucine-rich Repeat Variant"/>
    <property type="match status" value="1"/>
</dbReference>
<dbReference type="InterPro" id="IPR001494">
    <property type="entry name" value="Importin-beta_N"/>
</dbReference>
<evidence type="ECO:0000256" key="2">
    <source>
        <dbReference type="ARBA" id="ARBA00007991"/>
    </source>
</evidence>
<comment type="similarity">
    <text evidence="2">Belongs to the importin beta family.</text>
</comment>
<evidence type="ECO:0000259" key="6">
    <source>
        <dbReference type="PROSITE" id="PS50166"/>
    </source>
</evidence>
<dbReference type="STRING" id="151549.A0A4C1V2S7"/>
<dbReference type="InterPro" id="IPR040709">
    <property type="entry name" value="Importin_rep_1"/>
</dbReference>
<dbReference type="Pfam" id="PF03810">
    <property type="entry name" value="IBN_N"/>
    <property type="match status" value="1"/>
</dbReference>
<dbReference type="GO" id="GO:0005737">
    <property type="term" value="C:cytoplasm"/>
    <property type="evidence" value="ECO:0007669"/>
    <property type="project" value="TreeGrafter"/>
</dbReference>
<comment type="subcellular location">
    <subcellularLocation>
        <location evidence="1">Nucleus</location>
    </subcellularLocation>
</comment>
<dbReference type="GO" id="GO:0031267">
    <property type="term" value="F:small GTPase binding"/>
    <property type="evidence" value="ECO:0007669"/>
    <property type="project" value="InterPro"/>
</dbReference>
<organism evidence="7 8">
    <name type="scientific">Eumeta variegata</name>
    <name type="common">Bagworm moth</name>
    <name type="synonym">Eumeta japonica</name>
    <dbReference type="NCBI Taxonomy" id="151549"/>
    <lineage>
        <taxon>Eukaryota</taxon>
        <taxon>Metazoa</taxon>
        <taxon>Ecdysozoa</taxon>
        <taxon>Arthropoda</taxon>
        <taxon>Hexapoda</taxon>
        <taxon>Insecta</taxon>
        <taxon>Pterygota</taxon>
        <taxon>Neoptera</taxon>
        <taxon>Endopterygota</taxon>
        <taxon>Lepidoptera</taxon>
        <taxon>Glossata</taxon>
        <taxon>Ditrysia</taxon>
        <taxon>Tineoidea</taxon>
        <taxon>Psychidae</taxon>
        <taxon>Oiketicinae</taxon>
        <taxon>Eumeta</taxon>
    </lineage>
</organism>
<dbReference type="PANTHER" id="PTHR12363">
    <property type="entry name" value="TRANSPORTIN 3 AND IMPORTIN 13"/>
    <property type="match status" value="1"/>
</dbReference>
<sequence>MEFTVPNLEYAVSVFYNSEQNERIQAHQWLTAAQRCPEAWIFVWELLQSNKGTEVQFFAATTLHTKLLRFWHEVPPENHEELKDKILQAILAFAQGPKIVLNRLCISLAAYIMRQGTVDLATILRPLSSEENFSILLEVLTVIPEEFNSMTMGTALRTSNRAILQRACPAVLDDMLRHLQSVYKKEMPSEELIESWYKASTCAASWLAFGCQEDSVREEGTCTATLNDCLPLCHALLQVVHVLYIFQEPVSDTALEACEAALGAVRAAGASPDAPRYPNAALQLLTALTILAQPLIARDNVPNSQNEELLAAIVTCAVALGECHTRALVNAVEQSPPQEGAKQFLEMLLTCQGAPGHYPLHETRSQLVFGFWYTLQDEVLNILDSTKHVNEVWRVVFTRLLNSLIEKSEAPPDDALSRDDAELLRCYRQDIADTVMYCYGILGEECWGICSAAWDAGGARREAALHVTAAFADVAPPRQPPHLADVLRHAVHAVNTTLDTRLLSTALDCLGAYAFWLSTLEGSDKEVGACLAREALQAAGSALSRAPQSAALALKKLSTECGALAAPLARDIAIAAQSEVVRADAWVRRQLLAAAGAALAAATEDVAHPLLQQLSLSLFKDLQKEAENPSAGCGAAEAAGALLGALSPRPDYAAQLFQRLLPALPPYAENVDLVQPLFIILKQAISVLMDECLPWLEDVSQLMLVAINVHPCPSGVDVIQLTVLMFGSQSACCERLFRTCIVACARTCAQDSSSNSDLTEAMFEALHSITKKKPQYLCALGDTLPQVVELGCNCVRLWEANASRAACGWLAALADAHPQSLLPHAPRLTASAVQCIGGLTPRNQVSPLVELLLALNRAQWGGAPDDHLGHWLRAALAEPNFPTPHATQQHKQRFLAAVLK</sequence>
<dbReference type="InterPro" id="IPR011989">
    <property type="entry name" value="ARM-like"/>
</dbReference>
<evidence type="ECO:0000256" key="3">
    <source>
        <dbReference type="ARBA" id="ARBA00011422"/>
    </source>
</evidence>
<comment type="subunit">
    <text evidence="3">Interacts with UBC9, RAN, RBM8A, eIF-1A and PAX6.</text>
</comment>
<dbReference type="Proteomes" id="UP000299102">
    <property type="component" value="Unassembled WGS sequence"/>
</dbReference>
<dbReference type="EMBL" id="BGZK01000265">
    <property type="protein sequence ID" value="GBP32829.1"/>
    <property type="molecule type" value="Genomic_DNA"/>
</dbReference>